<keyword evidence="1" id="KW-0472">Membrane</keyword>
<dbReference type="EMBL" id="FOHT01000025">
    <property type="protein sequence ID" value="SET84640.1"/>
    <property type="molecule type" value="Genomic_DNA"/>
</dbReference>
<sequence>MEVFKEIAWSVGPFIVILVVPVIVIFVLRWLGAWILRITDVINLQKEILEELKKLNTKEKQSA</sequence>
<dbReference type="KEGG" id="dori:FH5T_05965"/>
<evidence type="ECO:0000256" key="1">
    <source>
        <dbReference type="SAM" id="Phobius"/>
    </source>
</evidence>
<evidence type="ECO:0000313" key="3">
    <source>
        <dbReference type="EMBL" id="SET84640.1"/>
    </source>
</evidence>
<evidence type="ECO:0000313" key="2">
    <source>
        <dbReference type="EMBL" id="AHW61659.1"/>
    </source>
</evidence>
<keyword evidence="4" id="KW-1185">Reference proteome</keyword>
<dbReference type="EMBL" id="CP007451">
    <property type="protein sequence ID" value="AHW61659.1"/>
    <property type="molecule type" value="Genomic_DNA"/>
</dbReference>
<evidence type="ECO:0000313" key="5">
    <source>
        <dbReference type="Proteomes" id="UP000181981"/>
    </source>
</evidence>
<gene>
    <name evidence="2" type="ORF">FH5T_05965</name>
    <name evidence="3" type="ORF">SAMN05444285_12556</name>
</gene>
<organism evidence="3 5">
    <name type="scientific">Draconibacterium orientale</name>
    <dbReference type="NCBI Taxonomy" id="1168034"/>
    <lineage>
        <taxon>Bacteria</taxon>
        <taxon>Pseudomonadati</taxon>
        <taxon>Bacteroidota</taxon>
        <taxon>Bacteroidia</taxon>
        <taxon>Marinilabiliales</taxon>
        <taxon>Prolixibacteraceae</taxon>
        <taxon>Draconibacterium</taxon>
    </lineage>
</organism>
<proteinExistence type="predicted"/>
<evidence type="ECO:0000313" key="4">
    <source>
        <dbReference type="Proteomes" id="UP000023772"/>
    </source>
</evidence>
<accession>X5DKG0</accession>
<dbReference type="HOGENOM" id="CLU_2878634_0_0_10"/>
<keyword evidence="1" id="KW-0812">Transmembrane</keyword>
<dbReference type="STRING" id="1168034.FH5T_05965"/>
<name>X5DKG0_9BACT</name>
<keyword evidence="1" id="KW-1133">Transmembrane helix</keyword>
<dbReference type="RefSeq" id="WP_038556641.1">
    <property type="nucleotide sequence ID" value="NZ_CAXXJF010000003.1"/>
</dbReference>
<dbReference type="Proteomes" id="UP000023772">
    <property type="component" value="Chromosome"/>
</dbReference>
<protein>
    <submittedName>
        <fullName evidence="3">Uncharacterized protein</fullName>
    </submittedName>
</protein>
<feature type="transmembrane region" description="Helical" evidence="1">
    <location>
        <begin position="12"/>
        <end position="36"/>
    </location>
</feature>
<dbReference type="Proteomes" id="UP000181981">
    <property type="component" value="Unassembled WGS sequence"/>
</dbReference>
<reference evidence="2 4" key="1">
    <citation type="submission" date="2014-03" db="EMBL/GenBank/DDBJ databases">
        <title>Complete genome sequence of a deeply braunched marine Bacteroidia bacterium Draconibacterium orientale type strain FH5T.</title>
        <authorList>
            <person name="Li X."/>
            <person name="Wang X."/>
            <person name="Xie Z."/>
            <person name="Du Z."/>
            <person name="Chen G."/>
        </authorList>
    </citation>
    <scope>NUCLEOTIDE SEQUENCE [LARGE SCALE GENOMIC DNA]</scope>
    <source>
        <strain evidence="2 4">FH5</strain>
    </source>
</reference>
<dbReference type="AlphaFoldDB" id="X5DKG0"/>
<reference evidence="3 5" key="2">
    <citation type="submission" date="2016-10" db="EMBL/GenBank/DDBJ databases">
        <authorList>
            <person name="de Groot N.N."/>
        </authorList>
    </citation>
    <scope>NUCLEOTIDE SEQUENCE [LARGE SCALE GENOMIC DNA]</scope>
    <source>
        <strain evidence="3 5">DSM 25947</strain>
    </source>
</reference>